<dbReference type="EMBL" id="BKAG01000002">
    <property type="protein sequence ID" value="GEP41071.1"/>
    <property type="molecule type" value="Genomic_DNA"/>
</dbReference>
<organism evidence="2 3">
    <name type="scientific">Brevifollis gellanilyticus</name>
    <dbReference type="NCBI Taxonomy" id="748831"/>
    <lineage>
        <taxon>Bacteria</taxon>
        <taxon>Pseudomonadati</taxon>
        <taxon>Verrucomicrobiota</taxon>
        <taxon>Verrucomicrobiia</taxon>
        <taxon>Verrucomicrobiales</taxon>
        <taxon>Verrucomicrobiaceae</taxon>
    </lineage>
</organism>
<feature type="transmembrane region" description="Helical" evidence="1">
    <location>
        <begin position="21"/>
        <end position="43"/>
    </location>
</feature>
<keyword evidence="3" id="KW-1185">Reference proteome</keyword>
<evidence type="ECO:0000313" key="3">
    <source>
        <dbReference type="Proteomes" id="UP000321577"/>
    </source>
</evidence>
<dbReference type="Proteomes" id="UP000321577">
    <property type="component" value="Unassembled WGS sequence"/>
</dbReference>
<accession>A0A512M431</accession>
<dbReference type="AlphaFoldDB" id="A0A512M431"/>
<comment type="caution">
    <text evidence="2">The sequence shown here is derived from an EMBL/GenBank/DDBJ whole genome shotgun (WGS) entry which is preliminary data.</text>
</comment>
<keyword evidence="1" id="KW-0472">Membrane</keyword>
<proteinExistence type="predicted"/>
<keyword evidence="1" id="KW-0812">Transmembrane</keyword>
<keyword evidence="1" id="KW-1133">Transmembrane helix</keyword>
<reference evidence="2 3" key="1">
    <citation type="submission" date="2019-07" db="EMBL/GenBank/DDBJ databases">
        <title>Whole genome shotgun sequence of Brevifollis gellanilyticus NBRC 108608.</title>
        <authorList>
            <person name="Hosoyama A."/>
            <person name="Uohara A."/>
            <person name="Ohji S."/>
            <person name="Ichikawa N."/>
        </authorList>
    </citation>
    <scope>NUCLEOTIDE SEQUENCE [LARGE SCALE GENOMIC DNA]</scope>
    <source>
        <strain evidence="2 3">NBRC 108608</strain>
    </source>
</reference>
<feature type="transmembrane region" description="Helical" evidence="1">
    <location>
        <begin position="55"/>
        <end position="79"/>
    </location>
</feature>
<protein>
    <submittedName>
        <fullName evidence="2">Uncharacterized protein</fullName>
    </submittedName>
</protein>
<gene>
    <name evidence="2" type="ORF">BGE01nite_03620</name>
</gene>
<evidence type="ECO:0000256" key="1">
    <source>
        <dbReference type="SAM" id="Phobius"/>
    </source>
</evidence>
<sequence length="206" mass="22770">MTAMIKLHPSKRPTARRLKRQAALGFLGAFILLMVLISIFRWYEFDKTASPVSWAEVGMLTILGIVGICLGVAGGVYAYESGCAGRMERGEGLHARWTVDAPSWRELGERRRILDQAPGAIITYPPMPAEAPPEGVEIIICEDGIFIGPEFSHPLPPISVLQARLTDRWLELDCLEDMPTHILRVPVPSSAMSQVLPLLARLKTRS</sequence>
<name>A0A512M431_9BACT</name>
<evidence type="ECO:0000313" key="2">
    <source>
        <dbReference type="EMBL" id="GEP41071.1"/>
    </source>
</evidence>